<dbReference type="STRING" id="317619.GCA_000332315_04587"/>
<organism evidence="1 2">
    <name type="scientific">Prochlorothrix hollandica PCC 9006 = CALU 1027</name>
    <dbReference type="NCBI Taxonomy" id="317619"/>
    <lineage>
        <taxon>Bacteria</taxon>
        <taxon>Bacillati</taxon>
        <taxon>Cyanobacteriota</taxon>
        <taxon>Cyanophyceae</taxon>
        <taxon>Prochlorotrichales</taxon>
        <taxon>Prochlorotrichaceae</taxon>
        <taxon>Prochlorothrix</taxon>
    </lineage>
</organism>
<dbReference type="SUPFAM" id="SSF52540">
    <property type="entry name" value="P-loop containing nucleoside triphosphate hydrolases"/>
    <property type="match status" value="1"/>
</dbReference>
<dbReference type="EMBL" id="AJTX02000003">
    <property type="protein sequence ID" value="KKJ00795.1"/>
    <property type="molecule type" value="Genomic_DNA"/>
</dbReference>
<protein>
    <submittedName>
        <fullName evidence="1">CyrO</fullName>
    </submittedName>
</protein>
<keyword evidence="2" id="KW-1185">Reference proteome</keyword>
<evidence type="ECO:0000313" key="2">
    <source>
        <dbReference type="Proteomes" id="UP000034681"/>
    </source>
</evidence>
<reference evidence="1" key="1">
    <citation type="submission" date="2012-04" db="EMBL/GenBank/DDBJ databases">
        <authorList>
            <person name="Borisov I.G."/>
            <person name="Ivanikova N.V."/>
            <person name="Pinevich A.V."/>
        </authorList>
    </citation>
    <scope>NUCLEOTIDE SEQUENCE</scope>
    <source>
        <strain evidence="1">CALU 1027</strain>
    </source>
</reference>
<dbReference type="Proteomes" id="UP000034681">
    <property type="component" value="Unassembled WGS sequence"/>
</dbReference>
<evidence type="ECO:0000313" key="1">
    <source>
        <dbReference type="EMBL" id="KKJ00795.1"/>
    </source>
</evidence>
<dbReference type="AlphaFoldDB" id="A0A0M2PX88"/>
<dbReference type="RefSeq" id="WP_017714662.1">
    <property type="nucleotide sequence ID" value="NZ_KB235944.1"/>
</dbReference>
<gene>
    <name evidence="1" type="ORF">PROH_05965</name>
</gene>
<dbReference type="OrthoDB" id="495659at2"/>
<name>A0A0M2PX88_PROHO</name>
<proteinExistence type="predicted"/>
<dbReference type="Gene3D" id="3.40.50.300">
    <property type="entry name" value="P-loop containing nucleotide triphosphate hydrolases"/>
    <property type="match status" value="1"/>
</dbReference>
<sequence>MSKSFNTAGPCQADIHYMLSPTARLPELKALIDGRNYFIIHAPRQVGKTTAMIALAKELTDRGDYAAVMLSVEVGSAFPDQPDMAEAAILDVWQDASKFWLPIDLHPPVWPEAPSGRKINAALGYWAQTSPRPLVVLIDEIDSLQNQTLISVLRQLRDGFPRRPQGFPHSLGLIGMRDVRDYKVKSGGSERLNTASPFNIKAESLTLSNFSFEEVQELYLQHTEATGQIFTPEAIHHAFYLTDGQPWLVNALARQATTVLVKDINQPITLEVINQAKEILIQRQDTHLDSLAERLREDRVKAIIQPMLAGSDLPDTPEDDRRFLLDLGLVKRSPLGGLVIANPIYQEVIPRVLSQGSQDSLPQIQPSWLNADHSLNPEKLLNAFLDFWRQHGEPLLKSAPYHEIAPHLVLMAFLHRVMNGGGTLEREYAIGSGRMDLCLRYGAVVMGMELKVWKPGKKDPLPQGLQQLDRYLAGLGLDTGWLVIFDRRPDLSPIEERTTTEEVVSPGGKTIVVIRG</sequence>
<dbReference type="InterPro" id="IPR027417">
    <property type="entry name" value="P-loop_NTPase"/>
</dbReference>
<accession>A0A0M2PX88</accession>
<dbReference type="eggNOG" id="COG1672">
    <property type="taxonomic scope" value="Bacteria"/>
</dbReference>
<comment type="caution">
    <text evidence="1">The sequence shown here is derived from an EMBL/GenBank/DDBJ whole genome shotgun (WGS) entry which is preliminary data.</text>
</comment>